<dbReference type="Pfam" id="PF03401">
    <property type="entry name" value="TctC"/>
    <property type="match status" value="1"/>
</dbReference>
<dbReference type="CDD" id="cd07012">
    <property type="entry name" value="PBP2_Bug_TTT"/>
    <property type="match status" value="1"/>
</dbReference>
<evidence type="ECO:0000313" key="2">
    <source>
        <dbReference type="EMBL" id="GHC77322.1"/>
    </source>
</evidence>
<protein>
    <submittedName>
        <fullName evidence="2">MFS transporter</fullName>
    </submittedName>
</protein>
<keyword evidence="3" id="KW-1185">Reference proteome</keyword>
<dbReference type="EMBL" id="BMYK01000004">
    <property type="protein sequence ID" value="GHC77322.1"/>
    <property type="molecule type" value="Genomic_DNA"/>
</dbReference>
<dbReference type="PANTHER" id="PTHR42928:SF5">
    <property type="entry name" value="BLR1237 PROTEIN"/>
    <property type="match status" value="1"/>
</dbReference>
<dbReference type="InterPro" id="IPR042100">
    <property type="entry name" value="Bug_dom1"/>
</dbReference>
<sequence>MHTPSPQPLRGMTRRSAAALAAGALAAPWVRAQKAWPQQPIKFVIGYPPGGGGDGVGRPLALGLERHLGVPVVLDYRPGAGGAIAAQLVAQSAADGYTLYLADNGAISVTPAYRSVGYRPADFSYVGGIGELPMVLVTHPAVAAKDIHELAALSHARPQGLSYASGGVGSIPHLEGEMMRMAARMNITHVAYKGSGQASTDLIAGTVDMAFFAPTGIVQHVQSGRLKALAVTTGQRLAVLPGVPTVAELGFPALQATYMSGVLAPRNLPAPVFERLSAALAAVLADPEVVRTLEGTGLLVGHRAPAQARKAFEDDLVRWRDLIQAARLKLD</sequence>
<dbReference type="Gene3D" id="3.40.190.150">
    <property type="entry name" value="Bordetella uptake gene, domain 1"/>
    <property type="match status" value="1"/>
</dbReference>
<dbReference type="PANTHER" id="PTHR42928">
    <property type="entry name" value="TRICARBOXYLATE-BINDING PROTEIN"/>
    <property type="match status" value="1"/>
</dbReference>
<dbReference type="InterPro" id="IPR005064">
    <property type="entry name" value="BUG"/>
</dbReference>
<evidence type="ECO:0000256" key="1">
    <source>
        <dbReference type="ARBA" id="ARBA00006987"/>
    </source>
</evidence>
<name>A0ABQ3FZG1_9BURK</name>
<dbReference type="Proteomes" id="UP000626210">
    <property type="component" value="Unassembled WGS sequence"/>
</dbReference>
<proteinExistence type="inferred from homology"/>
<dbReference type="RefSeq" id="WP_189686505.1">
    <property type="nucleotide sequence ID" value="NZ_BMYK01000004.1"/>
</dbReference>
<comment type="caution">
    <text evidence="2">The sequence shown here is derived from an EMBL/GenBank/DDBJ whole genome shotgun (WGS) entry which is preliminary data.</text>
</comment>
<dbReference type="PIRSF" id="PIRSF017082">
    <property type="entry name" value="YflP"/>
    <property type="match status" value="1"/>
</dbReference>
<reference evidence="3" key="1">
    <citation type="journal article" date="2019" name="Int. J. Syst. Evol. Microbiol.">
        <title>The Global Catalogue of Microorganisms (GCM) 10K type strain sequencing project: providing services to taxonomists for standard genome sequencing and annotation.</title>
        <authorList>
            <consortium name="The Broad Institute Genomics Platform"/>
            <consortium name="The Broad Institute Genome Sequencing Center for Infectious Disease"/>
            <person name="Wu L."/>
            <person name="Ma J."/>
        </authorList>
    </citation>
    <scope>NUCLEOTIDE SEQUENCE [LARGE SCALE GENOMIC DNA]</scope>
    <source>
        <strain evidence="3">KCTC 23314</strain>
    </source>
</reference>
<accession>A0ABQ3FZG1</accession>
<gene>
    <name evidence="2" type="ORF">GCM10007320_16760</name>
</gene>
<dbReference type="Gene3D" id="3.40.190.10">
    <property type="entry name" value="Periplasmic binding protein-like II"/>
    <property type="match status" value="1"/>
</dbReference>
<organism evidence="2 3">
    <name type="scientific">Pseudorhodoferax aquiterrae</name>
    <dbReference type="NCBI Taxonomy" id="747304"/>
    <lineage>
        <taxon>Bacteria</taxon>
        <taxon>Pseudomonadati</taxon>
        <taxon>Pseudomonadota</taxon>
        <taxon>Betaproteobacteria</taxon>
        <taxon>Burkholderiales</taxon>
        <taxon>Comamonadaceae</taxon>
    </lineage>
</organism>
<evidence type="ECO:0000313" key="3">
    <source>
        <dbReference type="Proteomes" id="UP000626210"/>
    </source>
</evidence>
<dbReference type="SUPFAM" id="SSF53850">
    <property type="entry name" value="Periplasmic binding protein-like II"/>
    <property type="match status" value="1"/>
</dbReference>
<comment type="similarity">
    <text evidence="1">Belongs to the UPF0065 (bug) family.</text>
</comment>